<feature type="binding site" evidence="5">
    <location>
        <position position="92"/>
    </location>
    <ligand>
        <name>Zn(2+)</name>
        <dbReference type="ChEBI" id="CHEBI:29105"/>
    </ligand>
</feature>
<dbReference type="PATRIC" id="fig|1286631.3.peg.1705"/>
<dbReference type="GO" id="GO:0016151">
    <property type="term" value="F:nickel cation binding"/>
    <property type="evidence" value="ECO:0007669"/>
    <property type="project" value="UniProtKB-UniRule"/>
</dbReference>
<dbReference type="PANTHER" id="PTHR34535">
    <property type="entry name" value="HYDROGENASE MATURATION FACTOR HYPA"/>
    <property type="match status" value="1"/>
</dbReference>
<dbReference type="eggNOG" id="COG0375">
    <property type="taxonomic scope" value="Bacteria"/>
</dbReference>
<keyword evidence="3 5" id="KW-0479">Metal-binding</keyword>
<dbReference type="Pfam" id="PF01155">
    <property type="entry name" value="HypA"/>
    <property type="match status" value="1"/>
</dbReference>
<dbReference type="PIRSF" id="PIRSF004761">
    <property type="entry name" value="Hydrgn_mat_HypA"/>
    <property type="match status" value="1"/>
</dbReference>
<dbReference type="HAMAP" id="MF_00213">
    <property type="entry name" value="HypA_HybF"/>
    <property type="match status" value="1"/>
</dbReference>
<dbReference type="Proteomes" id="UP000026714">
    <property type="component" value="Unassembled WGS sequence"/>
</dbReference>
<comment type="similarity">
    <text evidence="1 5">Belongs to the HypA/HybF family.</text>
</comment>
<dbReference type="InterPro" id="IPR000688">
    <property type="entry name" value="HypA/HybF"/>
</dbReference>
<name>A0A059KMT7_9BURK</name>
<comment type="caution">
    <text evidence="6">The sequence shown here is derived from an EMBL/GenBank/DDBJ whole genome shotgun (WGS) entry which is preliminary data.</text>
</comment>
<keyword evidence="4 5" id="KW-0862">Zinc</keyword>
<dbReference type="GO" id="GO:0008270">
    <property type="term" value="F:zinc ion binding"/>
    <property type="evidence" value="ECO:0007669"/>
    <property type="project" value="UniProtKB-UniRule"/>
</dbReference>
<dbReference type="PANTHER" id="PTHR34535:SF3">
    <property type="entry name" value="HYDROGENASE MATURATION FACTOR HYPA"/>
    <property type="match status" value="1"/>
</dbReference>
<dbReference type="STRING" id="34103.SAMN05421778_103207"/>
<evidence type="ECO:0000313" key="6">
    <source>
        <dbReference type="EMBL" id="KDB52670.1"/>
    </source>
</evidence>
<protein>
    <recommendedName>
        <fullName evidence="5">Hydrogenase maturation factor HypA</fullName>
    </recommendedName>
</protein>
<proteinExistence type="inferred from homology"/>
<dbReference type="GO" id="GO:0051604">
    <property type="term" value="P:protein maturation"/>
    <property type="evidence" value="ECO:0007669"/>
    <property type="project" value="InterPro"/>
</dbReference>
<evidence type="ECO:0000256" key="4">
    <source>
        <dbReference type="ARBA" id="ARBA00022833"/>
    </source>
</evidence>
<keyword evidence="7" id="KW-1185">Reference proteome</keyword>
<feature type="binding site" evidence="5">
    <location>
        <position position="73"/>
    </location>
    <ligand>
        <name>Zn(2+)</name>
        <dbReference type="ChEBI" id="CHEBI:29105"/>
    </ligand>
</feature>
<organism evidence="6 7">
    <name type="scientific">Sphaerotilus natans subsp. natans DSM 6575</name>
    <dbReference type="NCBI Taxonomy" id="1286631"/>
    <lineage>
        <taxon>Bacteria</taxon>
        <taxon>Pseudomonadati</taxon>
        <taxon>Pseudomonadota</taxon>
        <taxon>Betaproteobacteria</taxon>
        <taxon>Burkholderiales</taxon>
        <taxon>Sphaerotilaceae</taxon>
        <taxon>Sphaerotilus</taxon>
    </lineage>
</organism>
<reference evidence="6 7" key="1">
    <citation type="journal article" date="2014" name="FEMS Microbiol. Ecol.">
        <title>Sphaerotilus natans encrusted with nanoball-shaped Fe(III) oxide minerals formed by nitrate-reducing mixotrophic Fe(II) oxidation.</title>
        <authorList>
            <person name="Park S."/>
            <person name="Kim D.H."/>
            <person name="Lee J.H."/>
            <person name="Hur H.G."/>
        </authorList>
    </citation>
    <scope>NUCLEOTIDE SEQUENCE [LARGE SCALE GENOMIC DNA]</scope>
    <source>
        <strain evidence="6 7">DSM 6575</strain>
    </source>
</reference>
<evidence type="ECO:0000256" key="1">
    <source>
        <dbReference type="ARBA" id="ARBA00010748"/>
    </source>
</evidence>
<dbReference type="EMBL" id="AZRA01000045">
    <property type="protein sequence ID" value="KDB52670.1"/>
    <property type="molecule type" value="Genomic_DNA"/>
</dbReference>
<accession>A0A059KMT7</accession>
<feature type="binding site" evidence="5">
    <location>
        <position position="76"/>
    </location>
    <ligand>
        <name>Zn(2+)</name>
        <dbReference type="ChEBI" id="CHEBI:29105"/>
    </ligand>
</feature>
<evidence type="ECO:0000256" key="3">
    <source>
        <dbReference type="ARBA" id="ARBA00022723"/>
    </source>
</evidence>
<feature type="binding site" evidence="5">
    <location>
        <position position="89"/>
    </location>
    <ligand>
        <name>Zn(2+)</name>
        <dbReference type="ChEBI" id="CHEBI:29105"/>
    </ligand>
</feature>
<evidence type="ECO:0000256" key="5">
    <source>
        <dbReference type="HAMAP-Rule" id="MF_00213"/>
    </source>
</evidence>
<sequence length="115" mass="12237">MHELSLAGGIVRLVEDAAERERFRRVSLLRLEAGALSGVEVRALRFALEASMPGTCLEGAEILIDEPPGTAWCLGCGQSVEIGSRADACPSCGGFRLQPTGGTELRVVDLMVHDD</sequence>
<feature type="binding site" evidence="5">
    <location>
        <position position="2"/>
    </location>
    <ligand>
        <name>Ni(2+)</name>
        <dbReference type="ChEBI" id="CHEBI:49786"/>
    </ligand>
</feature>
<gene>
    <name evidence="5" type="primary">hypA</name>
    <name evidence="6" type="ORF">X805_17340</name>
</gene>
<dbReference type="RefSeq" id="WP_037480702.1">
    <property type="nucleotide sequence ID" value="NZ_AZRA01000045.1"/>
</dbReference>
<dbReference type="AlphaFoldDB" id="A0A059KMT7"/>
<dbReference type="InterPro" id="IPR020538">
    <property type="entry name" value="Hydgase_Ni_incorp_HypA/HybF_CS"/>
</dbReference>
<dbReference type="Gene3D" id="3.30.2320.80">
    <property type="match status" value="1"/>
</dbReference>
<keyword evidence="2 5" id="KW-0533">Nickel</keyword>
<evidence type="ECO:0000256" key="2">
    <source>
        <dbReference type="ARBA" id="ARBA00022596"/>
    </source>
</evidence>
<comment type="function">
    <text evidence="5">Involved in the maturation of [NiFe] hydrogenases. Required for nickel insertion into the metal center of the hydrogenase.</text>
</comment>
<evidence type="ECO:0000313" key="7">
    <source>
        <dbReference type="Proteomes" id="UP000026714"/>
    </source>
</evidence>
<dbReference type="PROSITE" id="PS01249">
    <property type="entry name" value="HYPA"/>
    <property type="match status" value="1"/>
</dbReference>